<name>A0A0D2AT57_9EURO</name>
<evidence type="ECO:0000313" key="3">
    <source>
        <dbReference type="Proteomes" id="UP000053328"/>
    </source>
</evidence>
<reference evidence="2 3" key="1">
    <citation type="submission" date="2015-01" db="EMBL/GenBank/DDBJ databases">
        <title>The Genome Sequence of Exophiala spinifera CBS89968.</title>
        <authorList>
            <consortium name="The Broad Institute Genomics Platform"/>
            <person name="Cuomo C."/>
            <person name="de Hoog S."/>
            <person name="Gorbushina A."/>
            <person name="Stielow B."/>
            <person name="Teixiera M."/>
            <person name="Abouelleil A."/>
            <person name="Chapman S.B."/>
            <person name="Priest M."/>
            <person name="Young S.K."/>
            <person name="Wortman J."/>
            <person name="Nusbaum C."/>
            <person name="Birren B."/>
        </authorList>
    </citation>
    <scope>NUCLEOTIDE SEQUENCE [LARGE SCALE GENOMIC DNA]</scope>
    <source>
        <strain evidence="2 3">CBS 89968</strain>
    </source>
</reference>
<evidence type="ECO:0000256" key="1">
    <source>
        <dbReference type="SAM" id="Phobius"/>
    </source>
</evidence>
<accession>A0A0D2AT57</accession>
<gene>
    <name evidence="2" type="ORF">PV08_11679</name>
</gene>
<dbReference type="OrthoDB" id="5287717at2759"/>
<dbReference type="HOGENOM" id="CLU_024888_0_0_1"/>
<keyword evidence="1" id="KW-0472">Membrane</keyword>
<keyword evidence="1" id="KW-0812">Transmembrane</keyword>
<feature type="transmembrane region" description="Helical" evidence="1">
    <location>
        <begin position="99"/>
        <end position="119"/>
    </location>
</feature>
<organism evidence="2 3">
    <name type="scientific">Exophiala spinifera</name>
    <dbReference type="NCBI Taxonomy" id="91928"/>
    <lineage>
        <taxon>Eukaryota</taxon>
        <taxon>Fungi</taxon>
        <taxon>Dikarya</taxon>
        <taxon>Ascomycota</taxon>
        <taxon>Pezizomycotina</taxon>
        <taxon>Eurotiomycetes</taxon>
        <taxon>Chaetothyriomycetidae</taxon>
        <taxon>Chaetothyriales</taxon>
        <taxon>Herpotrichiellaceae</taxon>
        <taxon>Exophiala</taxon>
    </lineage>
</organism>
<keyword evidence="3" id="KW-1185">Reference proteome</keyword>
<evidence type="ECO:0000313" key="2">
    <source>
        <dbReference type="EMBL" id="KIW09903.1"/>
    </source>
</evidence>
<feature type="transmembrane region" description="Helical" evidence="1">
    <location>
        <begin position="55"/>
        <end position="79"/>
    </location>
</feature>
<feature type="transmembrane region" description="Helical" evidence="1">
    <location>
        <begin position="164"/>
        <end position="189"/>
    </location>
</feature>
<feature type="transmembrane region" description="Helical" evidence="1">
    <location>
        <begin position="650"/>
        <end position="668"/>
    </location>
</feature>
<protein>
    <submittedName>
        <fullName evidence="2">Uncharacterized protein</fullName>
    </submittedName>
</protein>
<dbReference type="VEuPathDB" id="FungiDB:PV08_11679"/>
<dbReference type="EMBL" id="KN847501">
    <property type="protein sequence ID" value="KIW09903.1"/>
    <property type="molecule type" value="Genomic_DNA"/>
</dbReference>
<keyword evidence="1" id="KW-1133">Transmembrane helix</keyword>
<dbReference type="AlphaFoldDB" id="A0A0D2AT57"/>
<proteinExistence type="predicted"/>
<dbReference type="Proteomes" id="UP000053328">
    <property type="component" value="Unassembled WGS sequence"/>
</dbReference>
<dbReference type="GeneID" id="27338762"/>
<sequence>MSKALYSVVSLRGAKQDSEVLSDENSTRYGSNATMHEPSSAFAIDSPDGDRMQVFLLRTVTCICVPILMTGYYAGLWAYWIEGYDNSGPVPWGPPAGLWAYYIWFVVSAVGIGMSKYGLAGIEAALLMDPRWAPGNAMQLMIHCDRTWSGPAGWVQIRSRPSPAWLLLGLISVIPYVALPLSGFTLQLMNGYTTTRSSTAYRANLVGLRPETFLDQNLEDVFTRSFNRWRSSSPSVLYEKSAYYLPAGSRSEADRSWLKAFPNNWPDEANITTFIAPQSSSIVEGEAWGLQTSLNCSVVSSISQFELLSQRNDDGTAPRCPPINFNSSEGLPEYSGLPDLCDFDVYLLSPIANETLLNLNILDSVNFPVGMMELAVKHQKDSDFGFDVPFSNVKPVLLEAALWQNPIEMVQKCAPLEKVVSNDLGTIVRGFKKTFTHTNLTAMLTGQTDMSPKELDAIGVQCRSSYRTGSATVDGRTGTYTKFVDQEADALVSATPVPLATAIPRIFRSEVSAALSLQDMYGEQAFVDTINSLNVEWTADSNMDLNPMAYVASNISWLQNLYKSVDAFYRQPLYCDDEGNVNLTTTTTWQQLQLINSTQLVTSMMRAHKAYALEMSKPTVQARSAFFLGNLTTVPQTLIVSRGDVPAQPVLALLAVWAFCCSVLGVLYGPRRRWSETLDGYSMFRFGTDQPQVRQACRTTRRFTECSGLRELPGLVGDAARQKSFGYITLVDQWQGAASVEKKYI</sequence>
<dbReference type="RefSeq" id="XP_016230119.1">
    <property type="nucleotide sequence ID" value="XM_016385987.1"/>
</dbReference>